<feature type="compositionally biased region" description="Polar residues" evidence="1">
    <location>
        <begin position="55"/>
        <end position="79"/>
    </location>
</feature>
<evidence type="ECO:0000256" key="1">
    <source>
        <dbReference type="SAM" id="MobiDB-lite"/>
    </source>
</evidence>
<dbReference type="InterPro" id="IPR056002">
    <property type="entry name" value="DUF7580"/>
</dbReference>
<dbReference type="PANTHER" id="PTHR35186">
    <property type="entry name" value="ANK_REP_REGION DOMAIN-CONTAINING PROTEIN"/>
    <property type="match status" value="1"/>
</dbReference>
<dbReference type="Proteomes" id="UP000319160">
    <property type="component" value="Unassembled WGS sequence"/>
</dbReference>
<feature type="compositionally biased region" description="Low complexity" evidence="1">
    <location>
        <begin position="27"/>
        <end position="43"/>
    </location>
</feature>
<reference evidence="4" key="1">
    <citation type="submission" date="2019-06" db="EMBL/GenBank/DDBJ databases">
        <title>Draft genome sequence of the griseofulvin-producing fungus Xylaria cubensis strain G536.</title>
        <authorList>
            <person name="Mead M.E."/>
            <person name="Raja H.A."/>
            <person name="Steenwyk J.L."/>
            <person name="Knowles S.L."/>
            <person name="Oberlies N.H."/>
            <person name="Rokas A."/>
        </authorList>
    </citation>
    <scope>NUCLEOTIDE SEQUENCE [LARGE SCALE GENOMIC DNA]</scope>
    <source>
        <strain evidence="4">G536</strain>
    </source>
</reference>
<feature type="domain" description="DUF7580" evidence="2">
    <location>
        <begin position="76"/>
        <end position="338"/>
    </location>
</feature>
<sequence>MPSDGCTTWHRISMNFQATNNSIDTKSPSGNSGPSSSQTQSPSRLSKLKDLLSPGENSRSLTNSLNIPNTTFSNSPQTTPAKKQEIHCLCDYLKRATQHDSGYIPDPDAVDNRLLVNLIPSTSQYMETASLPSFLGLSKSNQKPPSRIALSRKQRFSIAAAAVWAILYLYGSPWMGKDWSGKNEIQLFIEGSGMARQLEEFPTLVYIFRSALQQQPRSCEASISEAERFQSNQIRSKELYALGILLIELCLDTTFELIRRESQENGGPSAPLSINSSAVDDFEIANRQTDRIHLEAGDSYGYAVQRCLRCEFPGRDVTKMFDFSQFRHNFFNGVVAPVHATYMMLPASMASM</sequence>
<dbReference type="PANTHER" id="PTHR35186:SF4">
    <property type="entry name" value="PRION-INHIBITION AND PROPAGATION HELO DOMAIN-CONTAINING PROTEIN"/>
    <property type="match status" value="1"/>
</dbReference>
<keyword evidence="4" id="KW-1185">Reference proteome</keyword>
<evidence type="ECO:0000259" key="2">
    <source>
        <dbReference type="Pfam" id="PF24476"/>
    </source>
</evidence>
<gene>
    <name evidence="3" type="ORF">FHL15_007156</name>
</gene>
<feature type="region of interest" description="Disordered" evidence="1">
    <location>
        <begin position="20"/>
        <end position="79"/>
    </location>
</feature>
<name>A0A553HV76_9PEZI</name>
<protein>
    <recommendedName>
        <fullName evidence="2">DUF7580 domain-containing protein</fullName>
    </recommendedName>
</protein>
<evidence type="ECO:0000313" key="3">
    <source>
        <dbReference type="EMBL" id="TRX91837.1"/>
    </source>
</evidence>
<evidence type="ECO:0000313" key="4">
    <source>
        <dbReference type="Proteomes" id="UP000319160"/>
    </source>
</evidence>
<comment type="caution">
    <text evidence="3">The sequence shown here is derived from an EMBL/GenBank/DDBJ whole genome shotgun (WGS) entry which is preliminary data.</text>
</comment>
<dbReference type="OrthoDB" id="3565018at2759"/>
<organism evidence="3 4">
    <name type="scientific">Xylaria flabelliformis</name>
    <dbReference type="NCBI Taxonomy" id="2512241"/>
    <lineage>
        <taxon>Eukaryota</taxon>
        <taxon>Fungi</taxon>
        <taxon>Dikarya</taxon>
        <taxon>Ascomycota</taxon>
        <taxon>Pezizomycotina</taxon>
        <taxon>Sordariomycetes</taxon>
        <taxon>Xylariomycetidae</taxon>
        <taxon>Xylariales</taxon>
        <taxon>Xylariaceae</taxon>
        <taxon>Xylaria</taxon>
    </lineage>
</organism>
<dbReference type="Pfam" id="PF24476">
    <property type="entry name" value="DUF7580"/>
    <property type="match status" value="1"/>
</dbReference>
<dbReference type="AlphaFoldDB" id="A0A553HV76"/>
<accession>A0A553HV76</accession>
<dbReference type="EMBL" id="VFLP01000041">
    <property type="protein sequence ID" value="TRX91837.1"/>
    <property type="molecule type" value="Genomic_DNA"/>
</dbReference>
<proteinExistence type="predicted"/>